<dbReference type="InterPro" id="IPR042113">
    <property type="entry name" value="P_AcTrfase_dom1"/>
</dbReference>
<dbReference type="EC" id="2.3.1.8" evidence="6"/>
<dbReference type="InterPro" id="IPR050500">
    <property type="entry name" value="Phos_Acetyltrans/Butyryltrans"/>
</dbReference>
<comment type="catalytic activity">
    <reaction evidence="1">
        <text>acetyl-CoA + phosphate = acetyl phosphate + CoA</text>
        <dbReference type="Rhea" id="RHEA:19521"/>
        <dbReference type="ChEBI" id="CHEBI:22191"/>
        <dbReference type="ChEBI" id="CHEBI:43474"/>
        <dbReference type="ChEBI" id="CHEBI:57287"/>
        <dbReference type="ChEBI" id="CHEBI:57288"/>
        <dbReference type="EC" id="2.3.1.8"/>
    </reaction>
</comment>
<dbReference type="PIR" id="E90541">
    <property type="entry name" value="E90541"/>
</dbReference>
<dbReference type="Gene3D" id="3.40.50.10950">
    <property type="match status" value="1"/>
</dbReference>
<dbReference type="BioCyc" id="MPUL272635:G1GT6-238-MONOMER"/>
<dbReference type="InterPro" id="IPR012147">
    <property type="entry name" value="P_Ac_Bu_trans"/>
</dbReference>
<dbReference type="Gene3D" id="3.40.50.10750">
    <property type="entry name" value="Isocitrate/Isopropylmalate dehydrogenase-like"/>
    <property type="match status" value="1"/>
</dbReference>
<dbReference type="NCBIfam" id="NF007233">
    <property type="entry name" value="PRK09653.1"/>
    <property type="match status" value="1"/>
</dbReference>
<organism evidence="7">
    <name type="scientific">Mycoplasmopsis pulmonis (strain UAB CTIP)</name>
    <name type="common">Mycoplasma pulmonis</name>
    <dbReference type="NCBI Taxonomy" id="272635"/>
    <lineage>
        <taxon>Bacteria</taxon>
        <taxon>Bacillati</taxon>
        <taxon>Mycoplasmatota</taxon>
        <taxon>Mycoplasmoidales</taxon>
        <taxon>Metamycoplasmataceae</taxon>
        <taxon>Mycoplasmopsis</taxon>
    </lineage>
</organism>
<name>Q98QX3_MYCPU</name>
<evidence type="ECO:0000313" key="7">
    <source>
        <dbReference type="Proteomes" id="UP000000528"/>
    </source>
</evidence>
<protein>
    <submittedName>
        <fullName evidence="6">PHOSPHATE ACETYLTRANSFERASE (PHOSPHOTRANSACETYLASE)</fullName>
        <ecNumber evidence="6">2.3.1.8</ecNumber>
    </submittedName>
</protein>
<sequence>MNFNDYIISRVKKLKEKKRILLVDGNDPRSLEAAKELQKYPNIEVSLLVESKSDVKDGFNFVVLDQDQKQYESFCQDLFESRKGKDSLESVQKALKTRPFYAMMLLKKGFFDGVVGGLLYTTADILKAAFKVVGPKAGVKTISSLMIMSKGEDTKIFADISINVNPSADQLVDIAKNSVEFLEQMGIEAFPSFLSFSTQGSAVSDETKKVVEAKEKFNALALKAKALGEIQFDAAVDLKTRSSKYKNPEFSQESNLLIFPDLEAGNIGYKIAQRMGKYGAFGPIVTGTKLPINDLSRGASVEDVANTVLITALQSEGK</sequence>
<evidence type="ECO:0000256" key="4">
    <source>
        <dbReference type="ARBA" id="ARBA00023315"/>
    </source>
</evidence>
<evidence type="ECO:0000313" key="6">
    <source>
        <dbReference type="EMBL" id="CAC13410.1"/>
    </source>
</evidence>
<keyword evidence="7" id="KW-1185">Reference proteome</keyword>
<dbReference type="AlphaFoldDB" id="Q98QX3"/>
<dbReference type="EMBL" id="AL445563">
    <property type="protein sequence ID" value="CAC13410.1"/>
    <property type="molecule type" value="Genomic_DNA"/>
</dbReference>
<evidence type="ECO:0000259" key="5">
    <source>
        <dbReference type="Pfam" id="PF01515"/>
    </source>
</evidence>
<comment type="similarity">
    <text evidence="2">Belongs to the phosphate acetyltransferase and butyryltransferase family.</text>
</comment>
<dbReference type="PANTHER" id="PTHR43356">
    <property type="entry name" value="PHOSPHATE ACETYLTRANSFERASE"/>
    <property type="match status" value="1"/>
</dbReference>
<dbReference type="GO" id="GO:0008959">
    <property type="term" value="F:phosphate acetyltransferase activity"/>
    <property type="evidence" value="ECO:0007669"/>
    <property type="project" value="UniProtKB-EC"/>
</dbReference>
<dbReference type="PIRSF" id="PIRSF000428">
    <property type="entry name" value="P_Ac_trans"/>
    <property type="match status" value="1"/>
</dbReference>
<dbReference type="InterPro" id="IPR002505">
    <property type="entry name" value="PTA_PTB"/>
</dbReference>
<dbReference type="Proteomes" id="UP000000528">
    <property type="component" value="Chromosome"/>
</dbReference>
<evidence type="ECO:0000256" key="2">
    <source>
        <dbReference type="ARBA" id="ARBA00005656"/>
    </source>
</evidence>
<gene>
    <name evidence="6" type="ordered locus">MYPU_2370</name>
</gene>
<dbReference type="HOGENOM" id="CLU_019723_0_1_14"/>
<accession>Q98QX3</accession>
<dbReference type="InterPro" id="IPR042112">
    <property type="entry name" value="P_AcTrfase_dom2"/>
</dbReference>
<dbReference type="RefSeq" id="WP_010925041.1">
    <property type="nucleotide sequence ID" value="NC_002771.1"/>
</dbReference>
<dbReference type="SUPFAM" id="SSF53659">
    <property type="entry name" value="Isocitrate/Isopropylmalate dehydrogenase-like"/>
    <property type="match status" value="1"/>
</dbReference>
<keyword evidence="4 6" id="KW-0012">Acyltransferase</keyword>
<dbReference type="STRING" id="272635.gene:17576825"/>
<feature type="domain" description="Phosphate acetyl/butaryl transferase" evidence="5">
    <location>
        <begin position="3"/>
        <end position="312"/>
    </location>
</feature>
<dbReference type="PANTHER" id="PTHR43356:SF3">
    <property type="entry name" value="PHOSPHATE ACETYLTRANSFERASE"/>
    <property type="match status" value="1"/>
</dbReference>
<evidence type="ECO:0000256" key="1">
    <source>
        <dbReference type="ARBA" id="ARBA00000705"/>
    </source>
</evidence>
<evidence type="ECO:0000256" key="3">
    <source>
        <dbReference type="ARBA" id="ARBA00022679"/>
    </source>
</evidence>
<keyword evidence="3 6" id="KW-0808">Transferase</keyword>
<proteinExistence type="inferred from homology"/>
<dbReference type="eggNOG" id="COG0280">
    <property type="taxonomic scope" value="Bacteria"/>
</dbReference>
<dbReference type="KEGG" id="mpu:MYPU_2370"/>
<reference evidence="6 7" key="1">
    <citation type="journal article" date="2001" name="Nucleic Acids Res.">
        <title>The complete genome sequence of the murine respiratory pathogen Mycoplasma pulmonis.</title>
        <authorList>
            <person name="Chambaud I."/>
            <person name="Heilig R."/>
            <person name="Ferris S."/>
            <person name="Barbe V."/>
            <person name="Samson D."/>
            <person name="Galisson F."/>
            <person name="Moszer I."/>
            <person name="Dybvig K."/>
            <person name="Wroblewski H."/>
            <person name="Viari A."/>
            <person name="Rocha E.P.C."/>
            <person name="Blanchard A."/>
        </authorList>
    </citation>
    <scope>NUCLEOTIDE SEQUENCE [LARGE SCALE GENOMIC DNA]</scope>
    <source>
        <strain evidence="6 7">UAB CTIP</strain>
    </source>
</reference>
<dbReference type="Pfam" id="PF01515">
    <property type="entry name" value="PTA_PTB"/>
    <property type="match status" value="1"/>
</dbReference>